<keyword evidence="2" id="KW-1185">Reference proteome</keyword>
<evidence type="ECO:0000313" key="2">
    <source>
        <dbReference type="Proteomes" id="UP000076154"/>
    </source>
</evidence>
<name>A0A369JR65_HYPMA</name>
<dbReference type="InParanoid" id="A0A369JR65"/>
<gene>
    <name evidence="1" type="ORF">Hypma_011477</name>
</gene>
<dbReference type="AlphaFoldDB" id="A0A369JR65"/>
<protein>
    <submittedName>
        <fullName evidence="1">Uncharacterized protein</fullName>
    </submittedName>
</protein>
<dbReference type="EMBL" id="LUEZ02000055">
    <property type="protein sequence ID" value="RDB21286.1"/>
    <property type="molecule type" value="Genomic_DNA"/>
</dbReference>
<proteinExistence type="predicted"/>
<organism evidence="1 2">
    <name type="scientific">Hypsizygus marmoreus</name>
    <name type="common">White beech mushroom</name>
    <name type="synonym">Agaricus marmoreus</name>
    <dbReference type="NCBI Taxonomy" id="39966"/>
    <lineage>
        <taxon>Eukaryota</taxon>
        <taxon>Fungi</taxon>
        <taxon>Dikarya</taxon>
        <taxon>Basidiomycota</taxon>
        <taxon>Agaricomycotina</taxon>
        <taxon>Agaricomycetes</taxon>
        <taxon>Agaricomycetidae</taxon>
        <taxon>Agaricales</taxon>
        <taxon>Tricholomatineae</taxon>
        <taxon>Lyophyllaceae</taxon>
        <taxon>Hypsizygus</taxon>
    </lineage>
</organism>
<evidence type="ECO:0000313" key="1">
    <source>
        <dbReference type="EMBL" id="RDB21286.1"/>
    </source>
</evidence>
<dbReference type="Proteomes" id="UP000076154">
    <property type="component" value="Unassembled WGS sequence"/>
</dbReference>
<reference evidence="1" key="1">
    <citation type="submission" date="2018-04" db="EMBL/GenBank/DDBJ databases">
        <title>Whole genome sequencing of Hypsizygus marmoreus.</title>
        <authorList>
            <person name="Choi I.-G."/>
            <person name="Min B."/>
            <person name="Kim J.-G."/>
            <person name="Kim S."/>
            <person name="Oh Y.-L."/>
            <person name="Kong W.-S."/>
            <person name="Park H."/>
            <person name="Jeong J."/>
            <person name="Song E.-S."/>
        </authorList>
    </citation>
    <scope>NUCLEOTIDE SEQUENCE [LARGE SCALE GENOMIC DNA]</scope>
    <source>
        <strain evidence="1">51987-8</strain>
    </source>
</reference>
<sequence>MNQAPSAKGKMLTREQRQYILPYARMPVFGTENLPSTPEVRVRPDQSHSLLPTATYQNHVMTEYLRPSNLGPNRSTSSLALDRANPLYTKHVWCGREVAPWMAAPFTE</sequence>
<comment type="caution">
    <text evidence="1">The sequence shown here is derived from an EMBL/GenBank/DDBJ whole genome shotgun (WGS) entry which is preliminary data.</text>
</comment>
<accession>A0A369JR65</accession>